<proteinExistence type="inferred from homology"/>
<evidence type="ECO:0008006" key="7">
    <source>
        <dbReference type="Google" id="ProtNLM"/>
    </source>
</evidence>
<evidence type="ECO:0000259" key="4">
    <source>
        <dbReference type="Pfam" id="PF17853"/>
    </source>
</evidence>
<dbReference type="Pfam" id="PF17853">
    <property type="entry name" value="GGDEF_2"/>
    <property type="match status" value="1"/>
</dbReference>
<comment type="caution">
    <text evidence="5">The sequence shown here is derived from an EMBL/GenBank/DDBJ whole genome shotgun (WGS) entry which is preliminary data.</text>
</comment>
<sequence>MERQAPPSEIIGVAAVLLRRTPDLGERLARRMRAEVESYGNESLVPFASIRTSCTRNLELMLRHFTNAAPVDTGPPKETGRVRAQQGVPLAETLHAYRIGFEFLWSELVTEARHHPAVTDSMLVALAAEVWWLAGEYSMAVAAAYRETTSELMLQREHERSVLVEALFTGVIADRTTLGETARTLGLPAQGRFLVVAAEVPAPGREALPGIEAALRATHVPSAWRLLPDQQIGVVALPSPTAESAALRALRKHSARVGVSPSYDSLRDTPQALRFARLALGTLGGRKSGVARFDDNPLAVLVAAAPAEAAHLARTGLSAILALPAQERERLLETLEQWFAAAGSAVETGRRLYVHANTVRYRLRRIESATGRSLQDPQAVLEIGAALQAFRLLPPEGESTGAGPATPG</sequence>
<dbReference type="PANTHER" id="PTHR33744">
    <property type="entry name" value="CARBOHYDRATE DIACID REGULATOR"/>
    <property type="match status" value="1"/>
</dbReference>
<dbReference type="Pfam" id="PF14361">
    <property type="entry name" value="RsbRD_N"/>
    <property type="match status" value="1"/>
</dbReference>
<feature type="domain" description="PucR C-terminal helix-turn-helix" evidence="2">
    <location>
        <begin position="331"/>
        <end position="389"/>
    </location>
</feature>
<dbReference type="PANTHER" id="PTHR33744:SF1">
    <property type="entry name" value="DNA-BINDING TRANSCRIPTIONAL ACTIVATOR ADER"/>
    <property type="match status" value="1"/>
</dbReference>
<feature type="domain" description="RsbT co-antagonist protein RsbRD N-terminal" evidence="3">
    <location>
        <begin position="22"/>
        <end position="160"/>
    </location>
</feature>
<dbReference type="InterPro" id="IPR041522">
    <property type="entry name" value="CdaR_GGDEF"/>
</dbReference>
<dbReference type="InterPro" id="IPR025751">
    <property type="entry name" value="RsbRD_N_dom"/>
</dbReference>
<evidence type="ECO:0000259" key="2">
    <source>
        <dbReference type="Pfam" id="PF13556"/>
    </source>
</evidence>
<dbReference type="RefSeq" id="WP_190208828.1">
    <property type="nucleotide sequence ID" value="NZ_BNBO01000001.1"/>
</dbReference>
<dbReference type="AlphaFoldDB" id="A0A919FB72"/>
<dbReference type="InterPro" id="IPR042070">
    <property type="entry name" value="PucR_C-HTH_sf"/>
</dbReference>
<keyword evidence="6" id="KW-1185">Reference proteome</keyword>
<name>A0A919FB72_9ACTN</name>
<evidence type="ECO:0000313" key="5">
    <source>
        <dbReference type="EMBL" id="GHH59367.1"/>
    </source>
</evidence>
<dbReference type="EMBL" id="BNBO01000001">
    <property type="protein sequence ID" value="GHH59367.1"/>
    <property type="molecule type" value="Genomic_DNA"/>
</dbReference>
<feature type="domain" description="CdaR GGDEF-like" evidence="4">
    <location>
        <begin position="177"/>
        <end position="280"/>
    </location>
</feature>
<protein>
    <recommendedName>
        <fullName evidence="7">PucR family transcriptional regulator</fullName>
    </recommendedName>
</protein>
<gene>
    <name evidence="5" type="ORF">GCM10018781_02440</name>
</gene>
<reference evidence="5" key="1">
    <citation type="journal article" date="2014" name="Int. J. Syst. Evol. Microbiol.">
        <title>Complete genome sequence of Corynebacterium casei LMG S-19264T (=DSM 44701T), isolated from a smear-ripened cheese.</title>
        <authorList>
            <consortium name="US DOE Joint Genome Institute (JGI-PGF)"/>
            <person name="Walter F."/>
            <person name="Albersmeier A."/>
            <person name="Kalinowski J."/>
            <person name="Ruckert C."/>
        </authorList>
    </citation>
    <scope>NUCLEOTIDE SEQUENCE</scope>
    <source>
        <strain evidence="5">JCM 4646</strain>
    </source>
</reference>
<dbReference type="InterPro" id="IPR025736">
    <property type="entry name" value="PucR_C-HTH_dom"/>
</dbReference>
<dbReference type="Gene3D" id="1.10.10.2840">
    <property type="entry name" value="PucR C-terminal helix-turn-helix domain"/>
    <property type="match status" value="1"/>
</dbReference>
<accession>A0A919FB72</accession>
<evidence type="ECO:0000256" key="1">
    <source>
        <dbReference type="ARBA" id="ARBA00006754"/>
    </source>
</evidence>
<dbReference type="GeneID" id="95350795"/>
<dbReference type="InterPro" id="IPR051448">
    <property type="entry name" value="CdaR-like_regulators"/>
</dbReference>
<organism evidence="5 6">
    <name type="scientific">Kitasatospora indigofera</name>
    <dbReference type="NCBI Taxonomy" id="67307"/>
    <lineage>
        <taxon>Bacteria</taxon>
        <taxon>Bacillati</taxon>
        <taxon>Actinomycetota</taxon>
        <taxon>Actinomycetes</taxon>
        <taxon>Kitasatosporales</taxon>
        <taxon>Streptomycetaceae</taxon>
        <taxon>Kitasatospora</taxon>
    </lineage>
</organism>
<dbReference type="Proteomes" id="UP000617734">
    <property type="component" value="Unassembled WGS sequence"/>
</dbReference>
<reference evidence="5" key="2">
    <citation type="submission" date="2020-09" db="EMBL/GenBank/DDBJ databases">
        <authorList>
            <person name="Sun Q."/>
            <person name="Ohkuma M."/>
        </authorList>
    </citation>
    <scope>NUCLEOTIDE SEQUENCE</scope>
    <source>
        <strain evidence="5">JCM 4646</strain>
    </source>
</reference>
<dbReference type="Pfam" id="PF13556">
    <property type="entry name" value="HTH_30"/>
    <property type="match status" value="1"/>
</dbReference>
<comment type="similarity">
    <text evidence="1">Belongs to the CdaR family.</text>
</comment>
<evidence type="ECO:0000313" key="6">
    <source>
        <dbReference type="Proteomes" id="UP000617734"/>
    </source>
</evidence>
<evidence type="ECO:0000259" key="3">
    <source>
        <dbReference type="Pfam" id="PF14361"/>
    </source>
</evidence>